<evidence type="ECO:0000256" key="6">
    <source>
        <dbReference type="ARBA" id="ARBA00023136"/>
    </source>
</evidence>
<dbReference type="RefSeq" id="WP_169227461.1">
    <property type="nucleotide sequence ID" value="NZ_JABBGC010000003.1"/>
</dbReference>
<evidence type="ECO:0000256" key="7">
    <source>
        <dbReference type="SAM" id="Phobius"/>
    </source>
</evidence>
<name>A0A848GQV2_9BACT</name>
<keyword evidence="3" id="KW-1003">Cell membrane</keyword>
<sequence length="157" mass="17176">MYKDFTQWALSTDDNWTGLVLRLTLGLVLFPHVAQKLFGWFDGPGLRGEMHYMTTKAGLPAFVAITAITIECLGAFLLLAGAGTRFAAVAVFCLFMGMILVVHSSNGFFMNWFGKVPSGTEGFEYHLLVLGICIAIMIQGGGKYSIDKLLNGYSHNL</sequence>
<dbReference type="PANTHER" id="PTHR33452:SF1">
    <property type="entry name" value="INNER MEMBRANE PROTEIN YPHA-RELATED"/>
    <property type="match status" value="1"/>
</dbReference>
<evidence type="ECO:0000256" key="1">
    <source>
        <dbReference type="ARBA" id="ARBA00004651"/>
    </source>
</evidence>
<accession>A0A848GQV2</accession>
<protein>
    <submittedName>
        <fullName evidence="8">DoxX family protein</fullName>
    </submittedName>
</protein>
<comment type="subcellular location">
    <subcellularLocation>
        <location evidence="1">Cell membrane</location>
        <topology evidence="1">Multi-pass membrane protein</topology>
    </subcellularLocation>
</comment>
<dbReference type="PANTHER" id="PTHR33452">
    <property type="entry name" value="OXIDOREDUCTASE CATD-RELATED"/>
    <property type="match status" value="1"/>
</dbReference>
<comment type="caution">
    <text evidence="8">The sequence shown here is derived from an EMBL/GenBank/DDBJ whole genome shotgun (WGS) entry which is preliminary data.</text>
</comment>
<dbReference type="GO" id="GO:0005886">
    <property type="term" value="C:plasma membrane"/>
    <property type="evidence" value="ECO:0007669"/>
    <property type="project" value="UniProtKB-SubCell"/>
</dbReference>
<dbReference type="Pfam" id="PF07681">
    <property type="entry name" value="DoxX"/>
    <property type="match status" value="1"/>
</dbReference>
<dbReference type="InterPro" id="IPR032808">
    <property type="entry name" value="DoxX"/>
</dbReference>
<dbReference type="AlphaFoldDB" id="A0A848GQV2"/>
<organism evidence="8 9">
    <name type="scientific">Chitinophaga fulva</name>
    <dbReference type="NCBI Taxonomy" id="2728842"/>
    <lineage>
        <taxon>Bacteria</taxon>
        <taxon>Pseudomonadati</taxon>
        <taxon>Bacteroidota</taxon>
        <taxon>Chitinophagia</taxon>
        <taxon>Chitinophagales</taxon>
        <taxon>Chitinophagaceae</taxon>
        <taxon>Chitinophaga</taxon>
    </lineage>
</organism>
<evidence type="ECO:0000256" key="5">
    <source>
        <dbReference type="ARBA" id="ARBA00022989"/>
    </source>
</evidence>
<dbReference type="Proteomes" id="UP000583266">
    <property type="component" value="Unassembled WGS sequence"/>
</dbReference>
<proteinExistence type="inferred from homology"/>
<evidence type="ECO:0000313" key="9">
    <source>
        <dbReference type="Proteomes" id="UP000583266"/>
    </source>
</evidence>
<keyword evidence="5 7" id="KW-1133">Transmembrane helix</keyword>
<dbReference type="EMBL" id="JABBGC010000003">
    <property type="protein sequence ID" value="NML40357.1"/>
    <property type="molecule type" value="Genomic_DNA"/>
</dbReference>
<evidence type="ECO:0000256" key="3">
    <source>
        <dbReference type="ARBA" id="ARBA00022475"/>
    </source>
</evidence>
<evidence type="ECO:0000313" key="8">
    <source>
        <dbReference type="EMBL" id="NML40357.1"/>
    </source>
</evidence>
<feature type="transmembrane region" description="Helical" evidence="7">
    <location>
        <begin position="86"/>
        <end position="105"/>
    </location>
</feature>
<feature type="transmembrane region" description="Helical" evidence="7">
    <location>
        <begin position="125"/>
        <end position="146"/>
    </location>
</feature>
<reference evidence="8 9" key="1">
    <citation type="submission" date="2020-04" db="EMBL/GenBank/DDBJ databases">
        <title>Chitinophaga sp. G-6-1-13 sp. nov., isolated from soil.</title>
        <authorList>
            <person name="Dahal R.H."/>
            <person name="Chaudhary D.K."/>
        </authorList>
    </citation>
    <scope>NUCLEOTIDE SEQUENCE [LARGE SCALE GENOMIC DNA]</scope>
    <source>
        <strain evidence="8 9">G-6-1-13</strain>
    </source>
</reference>
<feature type="transmembrane region" description="Helical" evidence="7">
    <location>
        <begin position="20"/>
        <end position="41"/>
    </location>
</feature>
<feature type="transmembrane region" description="Helical" evidence="7">
    <location>
        <begin position="61"/>
        <end position="79"/>
    </location>
</feature>
<comment type="similarity">
    <text evidence="2">Belongs to the DoxX family.</text>
</comment>
<dbReference type="InterPro" id="IPR051907">
    <property type="entry name" value="DoxX-like_oxidoreductase"/>
</dbReference>
<keyword evidence="4 7" id="KW-0812">Transmembrane</keyword>
<gene>
    <name evidence="8" type="ORF">HHL17_24380</name>
</gene>
<keyword evidence="6 7" id="KW-0472">Membrane</keyword>
<keyword evidence="9" id="KW-1185">Reference proteome</keyword>
<evidence type="ECO:0000256" key="4">
    <source>
        <dbReference type="ARBA" id="ARBA00022692"/>
    </source>
</evidence>
<evidence type="ECO:0000256" key="2">
    <source>
        <dbReference type="ARBA" id="ARBA00006679"/>
    </source>
</evidence>